<evidence type="ECO:0000259" key="2">
    <source>
        <dbReference type="Pfam" id="PF13649"/>
    </source>
</evidence>
<dbReference type="PANTHER" id="PTHR43667">
    <property type="entry name" value="CYCLOPROPANE-FATTY-ACYL-PHOSPHOLIPID SYNTHASE"/>
    <property type="match status" value="1"/>
</dbReference>
<evidence type="ECO:0000313" key="5">
    <source>
        <dbReference type="Proteomes" id="UP000199648"/>
    </source>
</evidence>
<keyword evidence="5" id="KW-1185">Reference proteome</keyword>
<reference evidence="4 5" key="1">
    <citation type="submission" date="2016-10" db="EMBL/GenBank/DDBJ databases">
        <authorList>
            <person name="de Groot N.N."/>
        </authorList>
    </citation>
    <scope>NUCLEOTIDE SEQUENCE [LARGE SCALE GENOMIC DNA]</scope>
    <source>
        <strain evidence="4 5">HLD2</strain>
    </source>
</reference>
<protein>
    <submittedName>
        <fullName evidence="4">Regulatory domain of a methyltransferase-containing protein</fullName>
    </submittedName>
</protein>
<dbReference type="CDD" id="cd02440">
    <property type="entry name" value="AdoMet_MTases"/>
    <property type="match status" value="1"/>
</dbReference>
<dbReference type="Proteomes" id="UP000199648">
    <property type="component" value="Unassembled WGS sequence"/>
</dbReference>
<dbReference type="InterPro" id="IPR018773">
    <property type="entry name" value="MeTrfase_reg_dom_prd"/>
</dbReference>
<dbReference type="OrthoDB" id="323463at2"/>
<feature type="domain" description="Methyltransferase regulatory" evidence="1">
    <location>
        <begin position="210"/>
        <end position="291"/>
    </location>
</feature>
<keyword evidence="4" id="KW-0808">Transferase</keyword>
<evidence type="ECO:0000313" key="4">
    <source>
        <dbReference type="EMBL" id="SCZ62724.1"/>
    </source>
</evidence>
<dbReference type="SUPFAM" id="SSF53335">
    <property type="entry name" value="S-adenosyl-L-methionine-dependent methyltransferases"/>
    <property type="match status" value="1"/>
</dbReference>
<accession>A0A1G5QLL2</accession>
<gene>
    <name evidence="4" type="ORF">SAMN03097708_02321</name>
</gene>
<dbReference type="Gene3D" id="3.40.50.150">
    <property type="entry name" value="Vaccinia Virus protein VP39"/>
    <property type="match status" value="1"/>
</dbReference>
<dbReference type="InterPro" id="IPR048976">
    <property type="entry name" value="WHD_PKMT"/>
</dbReference>
<dbReference type="Pfam" id="PF13649">
    <property type="entry name" value="Methyltransf_25"/>
    <property type="match status" value="1"/>
</dbReference>
<evidence type="ECO:0000259" key="1">
    <source>
        <dbReference type="Pfam" id="PF10119"/>
    </source>
</evidence>
<evidence type="ECO:0000259" key="3">
    <source>
        <dbReference type="Pfam" id="PF21782"/>
    </source>
</evidence>
<proteinExistence type="predicted"/>
<dbReference type="RefSeq" id="WP_092997154.1">
    <property type="nucleotide sequence ID" value="NZ_FMWD01000007.1"/>
</dbReference>
<dbReference type="STRING" id="415747.SAMN03097708_02321"/>
<dbReference type="InterPro" id="IPR029063">
    <property type="entry name" value="SAM-dependent_MTases_sf"/>
</dbReference>
<dbReference type="Pfam" id="PF10119">
    <property type="entry name" value="MethyTransf_Reg"/>
    <property type="match status" value="1"/>
</dbReference>
<dbReference type="Pfam" id="PF21782">
    <property type="entry name" value="WHD_PKMT"/>
    <property type="match status" value="1"/>
</dbReference>
<keyword evidence="4" id="KW-0489">Methyltransferase</keyword>
<dbReference type="GO" id="GO:0032259">
    <property type="term" value="P:methylation"/>
    <property type="evidence" value="ECO:0007669"/>
    <property type="project" value="UniProtKB-KW"/>
</dbReference>
<name>A0A1G5QLL2_9GAMM</name>
<dbReference type="AlphaFoldDB" id="A0A1G5QLL2"/>
<feature type="domain" description="Methyltransferase" evidence="2">
    <location>
        <begin position="40"/>
        <end position="137"/>
    </location>
</feature>
<feature type="domain" description="PKMT C-terminal winged helix" evidence="3">
    <location>
        <begin position="416"/>
        <end position="511"/>
    </location>
</feature>
<dbReference type="InterPro" id="IPR050723">
    <property type="entry name" value="CFA/CMAS"/>
</dbReference>
<dbReference type="EMBL" id="FMWD01000007">
    <property type="protein sequence ID" value="SCZ62724.1"/>
    <property type="molecule type" value="Genomic_DNA"/>
</dbReference>
<dbReference type="PANTHER" id="PTHR43667:SF2">
    <property type="entry name" value="FATTY ACID C-METHYL TRANSFERASE"/>
    <property type="match status" value="1"/>
</dbReference>
<organism evidence="4 5">
    <name type="scientific">Thiohalomonas denitrificans</name>
    <dbReference type="NCBI Taxonomy" id="415747"/>
    <lineage>
        <taxon>Bacteria</taxon>
        <taxon>Pseudomonadati</taxon>
        <taxon>Pseudomonadota</taxon>
        <taxon>Gammaproteobacteria</taxon>
        <taxon>Thiohalomonadales</taxon>
        <taxon>Thiohalomonadaceae</taxon>
        <taxon>Thiohalomonas</taxon>
    </lineage>
</organism>
<dbReference type="GO" id="GO:0008168">
    <property type="term" value="F:methyltransferase activity"/>
    <property type="evidence" value="ECO:0007669"/>
    <property type="project" value="UniProtKB-KW"/>
</dbReference>
<dbReference type="InterPro" id="IPR041698">
    <property type="entry name" value="Methyltransf_25"/>
</dbReference>
<sequence>MSYDEIPYESSPFPETHPNFLATVARLFGVDAAPPDQCRVLELGCASGGNLIPMAFRLPDAHFVGIELSATQVADGQRLIAQAELPNIELHQGDILQFDTEGEGFDYIICHGVYSWAPEAVRERILAICRGRLNENGVAYISYNTLPGWHMRGMLREMLLHHTRELESPQERLAGAHELLGFLDGSLEGSDALHGRYLRMEIDRIRGNHPSYLYHEYLEEINQPFLFSRFVEDAARHDLRYLCDTELHSMFASPLGETADQMLGSIEDPIQRWQYTDFLTNRNFRQSLLCRSESRVARDPDLERFNGYAFHSDLKPPKKLDLRRVKAAPFTSATGERVQVAHPLTKAALAHLDRVFPDSLSFEDLVSVAQRQVTASGGGAAAAQLDHLTSELFSLFAHQAIGAAPSPHTVFHQIEERPRANRLARVQADAGIGHAAGFHHTTVGLDPFSTVLLQQLDGTRDRTELVRELARRFEEDSTLSALAGNQTGEKLRQMISANTTRMLELFARQGLLEPGTAA</sequence>